<dbReference type="InterPro" id="IPR031157">
    <property type="entry name" value="G_TR_CS"/>
</dbReference>
<dbReference type="FunFam" id="3.40.50.300:FF:000029">
    <property type="entry name" value="Elongation factor G"/>
    <property type="match status" value="1"/>
</dbReference>
<dbReference type="SUPFAM" id="SSF50447">
    <property type="entry name" value="Translation proteins"/>
    <property type="match status" value="1"/>
</dbReference>
<dbReference type="Pfam" id="PF00679">
    <property type="entry name" value="EFG_C"/>
    <property type="match status" value="1"/>
</dbReference>
<dbReference type="InterPro" id="IPR009000">
    <property type="entry name" value="Transl_B-barrel_sf"/>
</dbReference>
<protein>
    <recommendedName>
        <fullName evidence="2 7">Elongation factor G</fullName>
        <shortName evidence="7">EF-G</shortName>
    </recommendedName>
</protein>
<organism evidence="10 12">
    <name type="scientific">Erysipelothrix amsterdamensis</name>
    <dbReference type="NCBI Taxonomy" id="2929157"/>
    <lineage>
        <taxon>Bacteria</taxon>
        <taxon>Bacillati</taxon>
        <taxon>Bacillota</taxon>
        <taxon>Erysipelotrichia</taxon>
        <taxon>Erysipelotrichales</taxon>
        <taxon>Erysipelotrichaceae</taxon>
        <taxon>Erysipelothrix</taxon>
    </lineage>
</organism>
<feature type="domain" description="Tr-type G" evidence="8">
    <location>
        <begin position="8"/>
        <end position="282"/>
    </location>
</feature>
<dbReference type="Gene3D" id="3.30.70.870">
    <property type="entry name" value="Elongation Factor G (Translational Gtpase), domain 3"/>
    <property type="match status" value="1"/>
</dbReference>
<dbReference type="InterPro" id="IPR041095">
    <property type="entry name" value="EFG_II"/>
</dbReference>
<dbReference type="EMBL" id="OW659477">
    <property type="protein sequence ID" value="CAH2763164.1"/>
    <property type="molecule type" value="Genomic_DNA"/>
</dbReference>
<dbReference type="InterPro" id="IPR035649">
    <property type="entry name" value="EFG_V"/>
</dbReference>
<dbReference type="InterPro" id="IPR009022">
    <property type="entry name" value="EFG_III"/>
</dbReference>
<dbReference type="Pfam" id="PF14492">
    <property type="entry name" value="EFG_III"/>
    <property type="match status" value="1"/>
</dbReference>
<evidence type="ECO:0000256" key="7">
    <source>
        <dbReference type="HAMAP-Rule" id="MF_00054"/>
    </source>
</evidence>
<keyword evidence="11" id="KW-1185">Reference proteome</keyword>
<keyword evidence="3 7" id="KW-0547">Nucleotide-binding</keyword>
<dbReference type="GO" id="GO:0003924">
    <property type="term" value="F:GTPase activity"/>
    <property type="evidence" value="ECO:0007669"/>
    <property type="project" value="InterPro"/>
</dbReference>
<dbReference type="NCBIfam" id="TIGR00484">
    <property type="entry name" value="EF-G"/>
    <property type="match status" value="1"/>
</dbReference>
<comment type="similarity">
    <text evidence="1 7">Belongs to the TRAFAC class translation factor GTPase superfamily. Classic translation factor GTPase family. EF-G/EF-2 subfamily.</text>
</comment>
<dbReference type="Gene3D" id="3.40.50.300">
    <property type="entry name" value="P-loop containing nucleotide triphosphate hydrolases"/>
    <property type="match status" value="1"/>
</dbReference>
<dbReference type="NCBIfam" id="NF009381">
    <property type="entry name" value="PRK12740.1-5"/>
    <property type="match status" value="1"/>
</dbReference>
<dbReference type="InterPro" id="IPR005517">
    <property type="entry name" value="Transl_elong_EFG/EF2_IV"/>
</dbReference>
<comment type="subcellular location">
    <subcellularLocation>
        <location evidence="7">Cytoplasm</location>
    </subcellularLocation>
</comment>
<dbReference type="SMART" id="SM00889">
    <property type="entry name" value="EFG_IV"/>
    <property type="match status" value="1"/>
</dbReference>
<dbReference type="SUPFAM" id="SSF54980">
    <property type="entry name" value="EF-G C-terminal domain-like"/>
    <property type="match status" value="2"/>
</dbReference>
<dbReference type="CDD" id="cd04088">
    <property type="entry name" value="EFG_mtEFG_II"/>
    <property type="match status" value="1"/>
</dbReference>
<dbReference type="Pfam" id="PF22042">
    <property type="entry name" value="EF-G_D2"/>
    <property type="match status" value="1"/>
</dbReference>
<evidence type="ECO:0000313" key="12">
    <source>
        <dbReference type="Proteomes" id="UP001154111"/>
    </source>
</evidence>
<dbReference type="NCBIfam" id="TIGR00231">
    <property type="entry name" value="small_GTP"/>
    <property type="match status" value="1"/>
</dbReference>
<dbReference type="GO" id="GO:0032790">
    <property type="term" value="P:ribosome disassembly"/>
    <property type="evidence" value="ECO:0007669"/>
    <property type="project" value="TreeGrafter"/>
</dbReference>
<dbReference type="InterPro" id="IPR020568">
    <property type="entry name" value="Ribosomal_Su5_D2-typ_SF"/>
</dbReference>
<feature type="binding site" evidence="7">
    <location>
        <begin position="135"/>
        <end position="138"/>
    </location>
    <ligand>
        <name>GTP</name>
        <dbReference type="ChEBI" id="CHEBI:37565"/>
    </ligand>
</feature>
<dbReference type="SUPFAM" id="SSF52540">
    <property type="entry name" value="P-loop containing nucleoside triphosphate hydrolases"/>
    <property type="match status" value="1"/>
</dbReference>
<evidence type="ECO:0000256" key="6">
    <source>
        <dbReference type="ARBA" id="ARBA00023134"/>
    </source>
</evidence>
<dbReference type="FunFam" id="3.30.230.10:FF:000003">
    <property type="entry name" value="Elongation factor G"/>
    <property type="match status" value="1"/>
</dbReference>
<dbReference type="SMART" id="SM00838">
    <property type="entry name" value="EFG_C"/>
    <property type="match status" value="1"/>
</dbReference>
<evidence type="ECO:0000256" key="3">
    <source>
        <dbReference type="ARBA" id="ARBA00022741"/>
    </source>
</evidence>
<keyword evidence="7" id="KW-0963">Cytoplasm</keyword>
<dbReference type="PANTHER" id="PTHR43261:SF1">
    <property type="entry name" value="RIBOSOME-RELEASING FACTOR 2, MITOCHONDRIAL"/>
    <property type="match status" value="1"/>
</dbReference>
<dbReference type="GeneID" id="41396738"/>
<dbReference type="InterPro" id="IPR004540">
    <property type="entry name" value="Transl_elong_EFG/EF2"/>
</dbReference>
<keyword evidence="4 7" id="KW-0251">Elongation factor</keyword>
<evidence type="ECO:0000256" key="5">
    <source>
        <dbReference type="ARBA" id="ARBA00022917"/>
    </source>
</evidence>
<dbReference type="InterPro" id="IPR035647">
    <property type="entry name" value="EFG_III/V"/>
</dbReference>
<feature type="binding site" evidence="7">
    <location>
        <begin position="17"/>
        <end position="24"/>
    </location>
    <ligand>
        <name>GTP</name>
        <dbReference type="ChEBI" id="CHEBI:37565"/>
    </ligand>
</feature>
<dbReference type="Proteomes" id="UP001154111">
    <property type="component" value="Chromosome"/>
</dbReference>
<dbReference type="Pfam" id="PF03764">
    <property type="entry name" value="EFG_IV"/>
    <property type="match status" value="1"/>
</dbReference>
<comment type="function">
    <text evidence="7">Catalyzes the GTP-dependent ribosomal translocation step during translation elongation. During this step, the ribosome changes from the pre-translocational (PRE) to the post-translocational (POST) state as the newly formed A-site-bound peptidyl-tRNA and P-site-bound deacylated tRNA move to the P and E sites, respectively. Catalyzes the coordinated movement of the two tRNA molecules, the mRNA and conformational changes in the ribosome.</text>
</comment>
<dbReference type="PANTHER" id="PTHR43261">
    <property type="entry name" value="TRANSLATION ELONGATION FACTOR G-RELATED"/>
    <property type="match status" value="1"/>
</dbReference>
<accession>A0AAU9VLV7</accession>
<dbReference type="FunFam" id="2.40.30.10:FF:000006">
    <property type="entry name" value="Elongation factor G"/>
    <property type="match status" value="1"/>
</dbReference>
<dbReference type="SUPFAM" id="SSF54211">
    <property type="entry name" value="Ribosomal protein S5 domain 2-like"/>
    <property type="match status" value="1"/>
</dbReference>
<feature type="binding site" evidence="7">
    <location>
        <begin position="81"/>
        <end position="85"/>
    </location>
    <ligand>
        <name>GTP</name>
        <dbReference type="ChEBI" id="CHEBI:37565"/>
    </ligand>
</feature>
<dbReference type="RefSeq" id="WP_003775178.1">
    <property type="nucleotide sequence ID" value="NZ_OW659477.1"/>
</dbReference>
<evidence type="ECO:0000313" key="10">
    <source>
        <dbReference type="EMBL" id="CAH2763164.1"/>
    </source>
</evidence>
<evidence type="ECO:0000256" key="2">
    <source>
        <dbReference type="ARBA" id="ARBA00017872"/>
    </source>
</evidence>
<dbReference type="PROSITE" id="PS00301">
    <property type="entry name" value="G_TR_1"/>
    <property type="match status" value="1"/>
</dbReference>
<dbReference type="CDD" id="cd01434">
    <property type="entry name" value="EFG_mtEFG1_IV"/>
    <property type="match status" value="1"/>
</dbReference>
<evidence type="ECO:0000313" key="11">
    <source>
        <dbReference type="Proteomes" id="UP001154095"/>
    </source>
</evidence>
<dbReference type="CDD" id="cd16262">
    <property type="entry name" value="EFG_III"/>
    <property type="match status" value="1"/>
</dbReference>
<dbReference type="CDD" id="cd03713">
    <property type="entry name" value="EFG_mtEFG_C"/>
    <property type="match status" value="1"/>
</dbReference>
<dbReference type="PRINTS" id="PR00315">
    <property type="entry name" value="ELONGATNFCT"/>
</dbReference>
<keyword evidence="5 7" id="KW-0648">Protein biosynthesis</keyword>
<dbReference type="PROSITE" id="PS51722">
    <property type="entry name" value="G_TR_2"/>
    <property type="match status" value="1"/>
</dbReference>
<dbReference type="EMBL" id="OW659496">
    <property type="protein sequence ID" value="CAH2763129.1"/>
    <property type="molecule type" value="Genomic_DNA"/>
</dbReference>
<dbReference type="Pfam" id="PF00009">
    <property type="entry name" value="GTP_EFTU"/>
    <property type="match status" value="1"/>
</dbReference>
<gene>
    <name evidence="7 10" type="primary">fusA</name>
    <name evidence="10" type="ORF">ERYAMS2_01583</name>
    <name evidence="9" type="ORF">ERYAMS_01290</name>
</gene>
<name>A0AAU9VLV7_9FIRM</name>
<reference evidence="10" key="1">
    <citation type="submission" date="2022-04" db="EMBL/GenBank/DDBJ databases">
        <authorList>
            <person name="Forde T."/>
        </authorList>
    </citation>
    <scope>NUCLEOTIDE SEQUENCE</scope>
    <source>
        <strain evidence="10">A18Y016a</strain>
        <strain evidence="9">A18Y020d</strain>
    </source>
</reference>
<dbReference type="Gene3D" id="2.40.30.10">
    <property type="entry name" value="Translation factors"/>
    <property type="match status" value="1"/>
</dbReference>
<dbReference type="CDD" id="cd01886">
    <property type="entry name" value="EF-G"/>
    <property type="match status" value="1"/>
</dbReference>
<keyword evidence="6 7" id="KW-0342">GTP-binding</keyword>
<dbReference type="InterPro" id="IPR005225">
    <property type="entry name" value="Small_GTP-bd"/>
</dbReference>
<dbReference type="InterPro" id="IPR000640">
    <property type="entry name" value="EFG_V-like"/>
</dbReference>
<proteinExistence type="inferred from homology"/>
<evidence type="ECO:0000259" key="8">
    <source>
        <dbReference type="PROSITE" id="PS51722"/>
    </source>
</evidence>
<evidence type="ECO:0000313" key="9">
    <source>
        <dbReference type="EMBL" id="CAH2763129.1"/>
    </source>
</evidence>
<dbReference type="Gene3D" id="3.30.70.240">
    <property type="match status" value="1"/>
</dbReference>
<sequence length="688" mass="75671">MAREFSLDKMRNIGIMAHIDAGKTTTTERILYYTGRTHKIGETHDGAATMDWMAQEQERGITITSAATTAAWKGHRVNIIDTPGHVDFTVEVERSLRVLDGAVTVLDAKSGVEPQTETVWRQATKYNVPRIVFINKMDATGADFYMSAKTIVDRLGAKSAPIQIPIGVEDYFDGLIDIVEQEAHMFADVSQKTDDIVEIPEEFKAQVAEAREVLFEQISDFDEDFMMLILEGVEPTVEQIKTAIRKAVISGEFFPVLCGAAYKNKGVIAMLDAVIDYLPSPVDIPAVNGTLPNGEEAVREASDEAPFSALAFKVMTDPFVGRLTYFRVYSGVATSGGPVYNSVKRKRERFGRIMQMHANHREEIENVYAGEIAAAVGLKVTGTGDTLCDEKKEIILESMVFPEPVINVAVEPKSKGDQDKMGLALAKLAEEDPTFKTYTDDETGQTIIAGMGELHLDILVDRMKREFKVEANVGAPQVAYRETIRSAADCEGKFVRQSGGRGQYGHVWIKFEPNPGKGFEWVDKVVGGTVPREFIKPAQEGLTAALQNGLIAGYPAIDIKATLFDGSSHDVDSSEMAYKIAASMAFKEAAKKCNPVLLEPIMNVEITAPSEYLGAVMGDISGRRGQIRDQEERGNAVIVKAWVPLSNMSGYTTDLRSFTQGRGNSSMQFDHYEEVPKSIAETVAKKKK</sequence>
<evidence type="ECO:0000256" key="1">
    <source>
        <dbReference type="ARBA" id="ARBA00005870"/>
    </source>
</evidence>
<dbReference type="InterPro" id="IPR047872">
    <property type="entry name" value="EFG_IV"/>
</dbReference>
<evidence type="ECO:0000256" key="4">
    <source>
        <dbReference type="ARBA" id="ARBA00022768"/>
    </source>
</evidence>
<dbReference type="InterPro" id="IPR000795">
    <property type="entry name" value="T_Tr_GTP-bd_dom"/>
</dbReference>
<dbReference type="FunFam" id="3.30.70.240:FF:000001">
    <property type="entry name" value="Elongation factor G"/>
    <property type="match status" value="1"/>
</dbReference>
<dbReference type="HAMAP" id="MF_00054_B">
    <property type="entry name" value="EF_G_EF_2_B"/>
    <property type="match status" value="1"/>
</dbReference>
<dbReference type="InterPro" id="IPR014721">
    <property type="entry name" value="Ribsml_uS5_D2-typ_fold_subgr"/>
</dbReference>
<dbReference type="InterPro" id="IPR027417">
    <property type="entry name" value="P-loop_NTPase"/>
</dbReference>
<dbReference type="Gene3D" id="3.30.230.10">
    <property type="match status" value="1"/>
</dbReference>
<dbReference type="Proteomes" id="UP001154095">
    <property type="component" value="Chromosome"/>
</dbReference>
<dbReference type="InterPro" id="IPR053905">
    <property type="entry name" value="EF-G-like_DII"/>
</dbReference>
<dbReference type="AlphaFoldDB" id="A0AAU9VLV7"/>
<dbReference type="FunFam" id="3.30.70.870:FF:000001">
    <property type="entry name" value="Elongation factor G"/>
    <property type="match status" value="1"/>
</dbReference>
<dbReference type="GO" id="GO:0003746">
    <property type="term" value="F:translation elongation factor activity"/>
    <property type="evidence" value="ECO:0007669"/>
    <property type="project" value="UniProtKB-UniRule"/>
</dbReference>
<dbReference type="GO" id="GO:0005737">
    <property type="term" value="C:cytoplasm"/>
    <property type="evidence" value="ECO:0007669"/>
    <property type="project" value="UniProtKB-SubCell"/>
</dbReference>
<dbReference type="GO" id="GO:0005525">
    <property type="term" value="F:GTP binding"/>
    <property type="evidence" value="ECO:0007669"/>
    <property type="project" value="UniProtKB-UniRule"/>
</dbReference>